<reference evidence="1" key="1">
    <citation type="journal article" date="2020" name="Stud. Mycol.">
        <title>101 Dothideomycetes genomes: a test case for predicting lifestyles and emergence of pathogens.</title>
        <authorList>
            <person name="Haridas S."/>
            <person name="Albert R."/>
            <person name="Binder M."/>
            <person name="Bloem J."/>
            <person name="Labutti K."/>
            <person name="Salamov A."/>
            <person name="Andreopoulos B."/>
            <person name="Baker S."/>
            <person name="Barry K."/>
            <person name="Bills G."/>
            <person name="Bluhm B."/>
            <person name="Cannon C."/>
            <person name="Castanera R."/>
            <person name="Culley D."/>
            <person name="Daum C."/>
            <person name="Ezra D."/>
            <person name="Gonzalez J."/>
            <person name="Henrissat B."/>
            <person name="Kuo A."/>
            <person name="Liang C."/>
            <person name="Lipzen A."/>
            <person name="Lutzoni F."/>
            <person name="Magnuson J."/>
            <person name="Mondo S."/>
            <person name="Nolan M."/>
            <person name="Ohm R."/>
            <person name="Pangilinan J."/>
            <person name="Park H.-J."/>
            <person name="Ramirez L."/>
            <person name="Alfaro M."/>
            <person name="Sun H."/>
            <person name="Tritt A."/>
            <person name="Yoshinaga Y."/>
            <person name="Zwiers L.-H."/>
            <person name="Turgeon B."/>
            <person name="Goodwin S."/>
            <person name="Spatafora J."/>
            <person name="Crous P."/>
            <person name="Grigoriev I."/>
        </authorList>
    </citation>
    <scope>NUCLEOTIDE SEQUENCE</scope>
    <source>
        <strain evidence="1">CBS 113979</strain>
    </source>
</reference>
<evidence type="ECO:0000313" key="2">
    <source>
        <dbReference type="Proteomes" id="UP000800041"/>
    </source>
</evidence>
<name>A0A6G1GNJ7_9PEZI</name>
<dbReference type="AlphaFoldDB" id="A0A6G1GNJ7"/>
<sequence>MVWVELATRAQALVLKAFGVKMAEIVEVTNIKLRNLQYILSRARQRGWSGAKDEMILDGHLIEKRRTGRPRKYKKEFDEKVIDAVTTDRFGREKSCAYIASQL</sequence>
<gene>
    <name evidence="1" type="ORF">K402DRAFT_340493</name>
</gene>
<proteinExistence type="predicted"/>
<keyword evidence="2" id="KW-1185">Reference proteome</keyword>
<feature type="non-terminal residue" evidence="1">
    <location>
        <position position="103"/>
    </location>
</feature>
<protein>
    <submittedName>
        <fullName evidence="1">Uncharacterized protein</fullName>
    </submittedName>
</protein>
<dbReference type="Proteomes" id="UP000800041">
    <property type="component" value="Unassembled WGS sequence"/>
</dbReference>
<dbReference type="EMBL" id="ML977185">
    <property type="protein sequence ID" value="KAF1982402.1"/>
    <property type="molecule type" value="Genomic_DNA"/>
</dbReference>
<organism evidence="1 2">
    <name type="scientific">Aulographum hederae CBS 113979</name>
    <dbReference type="NCBI Taxonomy" id="1176131"/>
    <lineage>
        <taxon>Eukaryota</taxon>
        <taxon>Fungi</taxon>
        <taxon>Dikarya</taxon>
        <taxon>Ascomycota</taxon>
        <taxon>Pezizomycotina</taxon>
        <taxon>Dothideomycetes</taxon>
        <taxon>Pleosporomycetidae</taxon>
        <taxon>Aulographales</taxon>
        <taxon>Aulographaceae</taxon>
    </lineage>
</organism>
<accession>A0A6G1GNJ7</accession>
<evidence type="ECO:0000313" key="1">
    <source>
        <dbReference type="EMBL" id="KAF1982402.1"/>
    </source>
</evidence>
<dbReference type="OrthoDB" id="5415741at2759"/>